<feature type="compositionally biased region" description="Polar residues" evidence="1">
    <location>
        <begin position="33"/>
        <end position="45"/>
    </location>
</feature>
<evidence type="ECO:0000313" key="3">
    <source>
        <dbReference type="Proteomes" id="UP001460270"/>
    </source>
</evidence>
<keyword evidence="3" id="KW-1185">Reference proteome</keyword>
<proteinExistence type="predicted"/>
<organism evidence="2 3">
    <name type="scientific">Mugilogobius chulae</name>
    <name type="common">yellowstripe goby</name>
    <dbReference type="NCBI Taxonomy" id="88201"/>
    <lineage>
        <taxon>Eukaryota</taxon>
        <taxon>Metazoa</taxon>
        <taxon>Chordata</taxon>
        <taxon>Craniata</taxon>
        <taxon>Vertebrata</taxon>
        <taxon>Euteleostomi</taxon>
        <taxon>Actinopterygii</taxon>
        <taxon>Neopterygii</taxon>
        <taxon>Teleostei</taxon>
        <taxon>Neoteleostei</taxon>
        <taxon>Acanthomorphata</taxon>
        <taxon>Gobiaria</taxon>
        <taxon>Gobiiformes</taxon>
        <taxon>Gobioidei</taxon>
        <taxon>Gobiidae</taxon>
        <taxon>Gobionellinae</taxon>
        <taxon>Mugilogobius</taxon>
    </lineage>
</organism>
<reference evidence="3" key="1">
    <citation type="submission" date="2024-04" db="EMBL/GenBank/DDBJ databases">
        <title>Salinicola lusitanus LLJ914,a marine bacterium isolated from the Okinawa Trough.</title>
        <authorList>
            <person name="Li J."/>
        </authorList>
    </citation>
    <scope>NUCLEOTIDE SEQUENCE [LARGE SCALE GENOMIC DNA]</scope>
</reference>
<dbReference type="Proteomes" id="UP001460270">
    <property type="component" value="Unassembled WGS sequence"/>
</dbReference>
<dbReference type="AlphaFoldDB" id="A0AAW0P3M7"/>
<feature type="compositionally biased region" description="Basic residues" evidence="1">
    <location>
        <begin position="141"/>
        <end position="154"/>
    </location>
</feature>
<name>A0AAW0P3M7_9GOBI</name>
<dbReference type="EMBL" id="JBBPFD010000009">
    <property type="protein sequence ID" value="KAK7912359.1"/>
    <property type="molecule type" value="Genomic_DNA"/>
</dbReference>
<comment type="caution">
    <text evidence="2">The sequence shown here is derived from an EMBL/GenBank/DDBJ whole genome shotgun (WGS) entry which is preliminary data.</text>
</comment>
<feature type="compositionally biased region" description="Polar residues" evidence="1">
    <location>
        <begin position="157"/>
        <end position="170"/>
    </location>
</feature>
<accession>A0AAW0P3M7</accession>
<feature type="region of interest" description="Disordered" evidence="1">
    <location>
        <begin position="1"/>
        <end position="67"/>
    </location>
</feature>
<gene>
    <name evidence="2" type="ORF">WMY93_012570</name>
</gene>
<protein>
    <submittedName>
        <fullName evidence="2">Uncharacterized protein</fullName>
    </submittedName>
</protein>
<evidence type="ECO:0000256" key="1">
    <source>
        <dbReference type="SAM" id="MobiDB-lite"/>
    </source>
</evidence>
<feature type="region of interest" description="Disordered" evidence="1">
    <location>
        <begin position="119"/>
        <end position="186"/>
    </location>
</feature>
<evidence type="ECO:0000313" key="2">
    <source>
        <dbReference type="EMBL" id="KAK7912359.1"/>
    </source>
</evidence>
<sequence>MQATSLSLHAGHVSSASTQLLSRPPRPRLIGPTQATPHRPTQATSHRPHAGHVSSASRRPRLMSPNAGHVSSAFMQATQRVIASTQATVIGLHAGTCHRPHAGYVHRPPRRPRLIASMQATSYRPSRRPRLMSPTQATSHRPPHRPRFFGRPRSRPTQNASSAPTQATHSRPSRGPRFTGPSQATPWSTTLVSLTLSSSLQSFQPQHCSSSLLSASSVHAGHSSLITVPAQPP</sequence>